<dbReference type="eggNOG" id="COG3165">
    <property type="taxonomic scope" value="Bacteria"/>
</dbReference>
<dbReference type="GO" id="GO:0005737">
    <property type="term" value="C:cytoplasm"/>
    <property type="evidence" value="ECO:0007669"/>
    <property type="project" value="UniProtKB-SubCell"/>
</dbReference>
<protein>
    <recommendedName>
        <fullName evidence="1">Ubiquinone biosynthesis accessory factor UbiJ</fullName>
    </recommendedName>
</protein>
<dbReference type="Pfam" id="PF02036">
    <property type="entry name" value="SCP2"/>
    <property type="match status" value="1"/>
</dbReference>
<dbReference type="EMBL" id="CP000934">
    <property type="protein sequence ID" value="ACE85155.1"/>
    <property type="molecule type" value="Genomic_DNA"/>
</dbReference>
<accession>B3PH49</accession>
<feature type="domain" description="SCP2" evidence="2">
    <location>
        <begin position="22"/>
        <end position="111"/>
    </location>
</feature>
<evidence type="ECO:0000259" key="2">
    <source>
        <dbReference type="Pfam" id="PF02036"/>
    </source>
</evidence>
<sequence>MANLLTTAALASAERLVNGALHYDPATRLGLQRLAGQVLAVEITLPAITLYLLPDSEGLRLMGHWEGEVDTRLQGSLPALVQIASADTHSLKDSGVEVMGRTSLLADWQALVRNLDIDWEELLTQLLGDIVGHQAAQVIRSQLHWVGERASSGRRMASEFLTEELKTLPGKAELKDFYQQVDDLRLAVDRAAARVEQLLKEKQRP</sequence>
<dbReference type="UniPathway" id="UPA00232"/>
<proteinExistence type="inferred from homology"/>
<dbReference type="GO" id="GO:0006744">
    <property type="term" value="P:ubiquinone biosynthetic process"/>
    <property type="evidence" value="ECO:0007669"/>
    <property type="project" value="UniProtKB-UniRule"/>
</dbReference>
<dbReference type="InterPro" id="IPR038989">
    <property type="entry name" value="UbiJ"/>
</dbReference>
<dbReference type="KEGG" id="cja:CJA_3644"/>
<keyword evidence="4" id="KW-1185">Reference proteome</keyword>
<reference evidence="3 4" key="1">
    <citation type="journal article" date="2008" name="J. Bacteriol.">
        <title>Insights into plant cell wall degradation from the genome sequence of the soil bacterium Cellvibrio japonicus.</title>
        <authorList>
            <person name="Deboy R.T."/>
            <person name="Mongodin E.F."/>
            <person name="Fouts D.E."/>
            <person name="Tailford L.E."/>
            <person name="Khouri H."/>
            <person name="Emerson J.B."/>
            <person name="Mohamoud Y."/>
            <person name="Watkins K."/>
            <person name="Henrissat B."/>
            <person name="Gilbert H.J."/>
            <person name="Nelson K.E."/>
        </authorList>
    </citation>
    <scope>NUCLEOTIDE SEQUENCE [LARGE SCALE GENOMIC DNA]</scope>
    <source>
        <strain evidence="3 4">Ueda107</strain>
    </source>
</reference>
<dbReference type="Proteomes" id="UP000001036">
    <property type="component" value="Chromosome"/>
</dbReference>
<organism evidence="3 4">
    <name type="scientific">Cellvibrio japonicus (strain Ueda107)</name>
    <name type="common">Pseudomonas fluorescens subsp. cellulosa</name>
    <dbReference type="NCBI Taxonomy" id="498211"/>
    <lineage>
        <taxon>Bacteria</taxon>
        <taxon>Pseudomonadati</taxon>
        <taxon>Pseudomonadota</taxon>
        <taxon>Gammaproteobacteria</taxon>
        <taxon>Cellvibrionales</taxon>
        <taxon>Cellvibrionaceae</taxon>
        <taxon>Cellvibrio</taxon>
    </lineage>
</organism>
<evidence type="ECO:0000256" key="1">
    <source>
        <dbReference type="HAMAP-Rule" id="MF_02215"/>
    </source>
</evidence>
<evidence type="ECO:0000313" key="4">
    <source>
        <dbReference type="Proteomes" id="UP000001036"/>
    </source>
</evidence>
<dbReference type="HOGENOM" id="CLU_100130_1_0_6"/>
<dbReference type="HAMAP" id="MF_02215">
    <property type="entry name" value="UbiJ"/>
    <property type="match status" value="1"/>
</dbReference>
<comment type="pathway">
    <text evidence="1">Cofactor biosynthesis; ubiquinone biosynthesis.</text>
</comment>
<name>B3PH49_CELJU</name>
<dbReference type="RefSeq" id="WP_012489219.1">
    <property type="nucleotide sequence ID" value="NC_010995.1"/>
</dbReference>
<evidence type="ECO:0000313" key="3">
    <source>
        <dbReference type="EMBL" id="ACE85155.1"/>
    </source>
</evidence>
<dbReference type="PANTHER" id="PTHR38693">
    <property type="entry name" value="UBIQUINONE BIOSYNTHESIS PROTEIN UBIJ"/>
    <property type="match status" value="1"/>
</dbReference>
<gene>
    <name evidence="1" type="primary">ubiJ</name>
    <name evidence="3" type="ordered locus">CJA_3644</name>
</gene>
<keyword evidence="1" id="KW-0963">Cytoplasm</keyword>
<dbReference type="PANTHER" id="PTHR38693:SF1">
    <property type="entry name" value="UBIQUINONE BIOSYNTHESIS ACCESSORY FACTOR UBIJ"/>
    <property type="match status" value="1"/>
</dbReference>
<dbReference type="OrthoDB" id="5801225at2"/>
<comment type="subcellular location">
    <subcellularLocation>
        <location evidence="1">Cytoplasm</location>
    </subcellularLocation>
</comment>
<dbReference type="InterPro" id="IPR003033">
    <property type="entry name" value="SCP2_sterol-bd_dom"/>
</dbReference>
<comment type="function">
    <text evidence="1">Required for ubiquinone (coenzyme Q) biosynthesis. Binds hydrophobic ubiquinone biosynthetic intermediates via its SCP2 domain and is essential for the stability of the Ubi complex. May constitute a docking platform where Ubi enzymes assemble and access their SCP2-bound polyprenyl substrates.</text>
</comment>
<comment type="similarity">
    <text evidence="1">Belongs to the UbiJ family.</text>
</comment>
<dbReference type="STRING" id="498211.CJA_3644"/>
<dbReference type="AlphaFoldDB" id="B3PH49"/>
<keyword evidence="1" id="KW-0831">Ubiquinone biosynthesis</keyword>